<dbReference type="Proteomes" id="UP000315295">
    <property type="component" value="Unassembled WGS sequence"/>
</dbReference>
<proteinExistence type="predicted"/>
<dbReference type="PROSITE" id="PS00109">
    <property type="entry name" value="PROTEIN_KINASE_TYR"/>
    <property type="match status" value="1"/>
</dbReference>
<evidence type="ECO:0000313" key="3">
    <source>
        <dbReference type="Proteomes" id="UP000315295"/>
    </source>
</evidence>
<reference evidence="2 3" key="1">
    <citation type="journal article" date="2019" name="G3 (Bethesda)">
        <title>Sequencing of a Wild Apple (Malus baccata) Genome Unravels the Differences Between Cultivated and Wild Apple Species Regarding Disease Resistance and Cold Tolerance.</title>
        <authorList>
            <person name="Chen X."/>
        </authorList>
    </citation>
    <scope>NUCLEOTIDE SEQUENCE [LARGE SCALE GENOMIC DNA]</scope>
    <source>
        <strain evidence="3">cv. Shandingzi</strain>
        <tissue evidence="2">Leaves</tissue>
    </source>
</reference>
<accession>A0A540M1H8</accession>
<dbReference type="Gene3D" id="1.10.510.10">
    <property type="entry name" value="Transferase(Phosphotransferase) domain 1"/>
    <property type="match status" value="2"/>
</dbReference>
<dbReference type="PANTHER" id="PTHR45927:SF2">
    <property type="entry name" value="SERINE_THREONINE RECEPTOR-LIKE KINASE NFP"/>
    <property type="match status" value="1"/>
</dbReference>
<dbReference type="InterPro" id="IPR052611">
    <property type="entry name" value="Plant_RLK_LysM"/>
</dbReference>
<dbReference type="EMBL" id="VIEB01000389">
    <property type="protein sequence ID" value="TQD92610.1"/>
    <property type="molecule type" value="Genomic_DNA"/>
</dbReference>
<comment type="caution">
    <text evidence="2">The sequence shown here is derived from an EMBL/GenBank/DDBJ whole genome shotgun (WGS) entry which is preliminary data.</text>
</comment>
<keyword evidence="3" id="KW-1185">Reference proteome</keyword>
<gene>
    <name evidence="2" type="ORF">C1H46_021721</name>
</gene>
<name>A0A540M1H8_MALBA</name>
<protein>
    <recommendedName>
        <fullName evidence="1">Protein kinase domain-containing protein</fullName>
    </recommendedName>
</protein>
<dbReference type="GO" id="GO:0004672">
    <property type="term" value="F:protein kinase activity"/>
    <property type="evidence" value="ECO:0007669"/>
    <property type="project" value="InterPro"/>
</dbReference>
<evidence type="ECO:0000259" key="1">
    <source>
        <dbReference type="PROSITE" id="PS50011"/>
    </source>
</evidence>
<dbReference type="InterPro" id="IPR008266">
    <property type="entry name" value="Tyr_kinase_AS"/>
</dbReference>
<dbReference type="PROSITE" id="PS50011">
    <property type="entry name" value="PROTEIN_KINASE_DOM"/>
    <property type="match status" value="1"/>
</dbReference>
<dbReference type="AlphaFoldDB" id="A0A540M1H8"/>
<feature type="domain" description="Protein kinase" evidence="1">
    <location>
        <begin position="1"/>
        <end position="232"/>
    </location>
</feature>
<dbReference type="InterPro" id="IPR011009">
    <property type="entry name" value="Kinase-like_dom_sf"/>
</dbReference>
<dbReference type="GO" id="GO:0005524">
    <property type="term" value="F:ATP binding"/>
    <property type="evidence" value="ECO:0007669"/>
    <property type="project" value="InterPro"/>
</dbReference>
<dbReference type="Pfam" id="PF07714">
    <property type="entry name" value="PK_Tyr_Ser-Thr"/>
    <property type="match status" value="1"/>
</dbReference>
<dbReference type="InterPro" id="IPR001245">
    <property type="entry name" value="Ser-Thr/Tyr_kinase_cat_dom"/>
</dbReference>
<evidence type="ECO:0000313" key="2">
    <source>
        <dbReference type="EMBL" id="TQD92610.1"/>
    </source>
</evidence>
<organism evidence="2 3">
    <name type="scientific">Malus baccata</name>
    <name type="common">Siberian crab apple</name>
    <name type="synonym">Pyrus baccata</name>
    <dbReference type="NCBI Taxonomy" id="106549"/>
    <lineage>
        <taxon>Eukaryota</taxon>
        <taxon>Viridiplantae</taxon>
        <taxon>Streptophyta</taxon>
        <taxon>Embryophyta</taxon>
        <taxon>Tracheophyta</taxon>
        <taxon>Spermatophyta</taxon>
        <taxon>Magnoliopsida</taxon>
        <taxon>eudicotyledons</taxon>
        <taxon>Gunneridae</taxon>
        <taxon>Pentapetalae</taxon>
        <taxon>rosids</taxon>
        <taxon>fabids</taxon>
        <taxon>Rosales</taxon>
        <taxon>Rosaceae</taxon>
        <taxon>Amygdaloideae</taxon>
        <taxon>Maleae</taxon>
        <taxon>Malus</taxon>
    </lineage>
</organism>
<dbReference type="InterPro" id="IPR000719">
    <property type="entry name" value="Prot_kinase_dom"/>
</dbReference>
<dbReference type="PANTHER" id="PTHR45927">
    <property type="entry name" value="LYSM-DOMAIN RECEPTOR-LIKE KINASE-RELATED"/>
    <property type="match status" value="1"/>
</dbReference>
<dbReference type="SUPFAM" id="SSF56112">
    <property type="entry name" value="Protein kinase-like (PK-like)"/>
    <property type="match status" value="1"/>
</dbReference>
<sequence length="269" mass="30318">MNLDEHCRIGSLIYKGNIYGKDLAVKQTKGDIKEEINISKSESCESGELVRRFVRNDESQWFLVYNYAENGSLKKGLHHNSAASSSSSSALPCLSWSQRILLALDVANGLHCMHDHTQPNIVHWDVRSKNILLDSKFKAKLANFSMARTVADPTMAKVDVFAFGILLFELLSGKKDLTTKDNGVNVMLYKEIREVLRLEEDRVDAIMKWMDPKLDNCYSINGALSLAALAWIYTQEKALARPKMDRSRLSSSELEPVSIVKVLIPVQTR</sequence>